<feature type="domain" description="PDZ" evidence="5">
    <location>
        <begin position="245"/>
        <end position="293"/>
    </location>
</feature>
<proteinExistence type="inferred from homology"/>
<dbReference type="InterPro" id="IPR040573">
    <property type="entry name" value="TSP_N"/>
</dbReference>
<dbReference type="InterPro" id="IPR005151">
    <property type="entry name" value="Tail-specific_protease"/>
</dbReference>
<dbReference type="SMART" id="SM00245">
    <property type="entry name" value="TSPc"/>
    <property type="match status" value="1"/>
</dbReference>
<dbReference type="InterPro" id="IPR036034">
    <property type="entry name" value="PDZ_sf"/>
</dbReference>
<dbReference type="Pfam" id="PF11818">
    <property type="entry name" value="DUF3340"/>
    <property type="match status" value="1"/>
</dbReference>
<dbReference type="InterPro" id="IPR004447">
    <property type="entry name" value="Peptidase_S41A"/>
</dbReference>
<dbReference type="PROSITE" id="PS50106">
    <property type="entry name" value="PDZ"/>
    <property type="match status" value="1"/>
</dbReference>
<comment type="similarity">
    <text evidence="1">Belongs to the peptidase S41A family.</text>
</comment>
<dbReference type="InterPro" id="IPR029045">
    <property type="entry name" value="ClpP/crotonase-like_dom_sf"/>
</dbReference>
<evidence type="ECO:0000256" key="3">
    <source>
        <dbReference type="ARBA" id="ARBA00022801"/>
    </source>
</evidence>
<accession>A0A1G9AWK8</accession>
<dbReference type="InterPro" id="IPR001478">
    <property type="entry name" value="PDZ"/>
</dbReference>
<keyword evidence="2 6" id="KW-0645">Protease</keyword>
<dbReference type="PANTHER" id="PTHR32060">
    <property type="entry name" value="TAIL-SPECIFIC PROTEASE"/>
    <property type="match status" value="1"/>
</dbReference>
<dbReference type="Pfam" id="PF00595">
    <property type="entry name" value="PDZ"/>
    <property type="match status" value="1"/>
</dbReference>
<name>A0A1G9AWK8_9BACT</name>
<dbReference type="GO" id="GO:0006508">
    <property type="term" value="P:proteolysis"/>
    <property type="evidence" value="ECO:0007669"/>
    <property type="project" value="UniProtKB-KW"/>
</dbReference>
<dbReference type="GO" id="GO:0007165">
    <property type="term" value="P:signal transduction"/>
    <property type="evidence" value="ECO:0007669"/>
    <property type="project" value="TreeGrafter"/>
</dbReference>
<evidence type="ECO:0000313" key="7">
    <source>
        <dbReference type="Proteomes" id="UP000198510"/>
    </source>
</evidence>
<evidence type="ECO:0000313" key="6">
    <source>
        <dbReference type="EMBL" id="SDK31598.1"/>
    </source>
</evidence>
<dbReference type="SUPFAM" id="SSF50156">
    <property type="entry name" value="PDZ domain-like"/>
    <property type="match status" value="1"/>
</dbReference>
<dbReference type="PANTHER" id="PTHR32060:SF22">
    <property type="entry name" value="CARBOXYL-TERMINAL-PROCESSING PEPTIDASE 3, CHLOROPLASTIC"/>
    <property type="match status" value="1"/>
</dbReference>
<dbReference type="GO" id="GO:0004175">
    <property type="term" value="F:endopeptidase activity"/>
    <property type="evidence" value="ECO:0007669"/>
    <property type="project" value="TreeGrafter"/>
</dbReference>
<dbReference type="InterPro" id="IPR020992">
    <property type="entry name" value="Tail_Prtase_C"/>
</dbReference>
<dbReference type="OrthoDB" id="9812068at2"/>
<dbReference type="Gene3D" id="2.30.42.10">
    <property type="match status" value="1"/>
</dbReference>
<protein>
    <submittedName>
        <fullName evidence="6">Carboxyl-terminal processing protease</fullName>
    </submittedName>
</protein>
<reference evidence="6 7" key="1">
    <citation type="submission" date="2016-10" db="EMBL/GenBank/DDBJ databases">
        <authorList>
            <person name="de Groot N.N."/>
        </authorList>
    </citation>
    <scope>NUCLEOTIDE SEQUENCE [LARGE SCALE GENOMIC DNA]</scope>
    <source>
        <strain evidence="6 7">DSM 25186</strain>
    </source>
</reference>
<evidence type="ECO:0000259" key="5">
    <source>
        <dbReference type="PROSITE" id="PS50106"/>
    </source>
</evidence>
<dbReference type="GO" id="GO:0030288">
    <property type="term" value="C:outer membrane-bounded periplasmic space"/>
    <property type="evidence" value="ECO:0007669"/>
    <property type="project" value="TreeGrafter"/>
</dbReference>
<keyword evidence="3" id="KW-0378">Hydrolase</keyword>
<evidence type="ECO:0000256" key="4">
    <source>
        <dbReference type="ARBA" id="ARBA00022825"/>
    </source>
</evidence>
<dbReference type="Pfam" id="PF03572">
    <property type="entry name" value="Peptidase_S41"/>
    <property type="match status" value="1"/>
</dbReference>
<dbReference type="Pfam" id="PF17804">
    <property type="entry name" value="TSP_NTD"/>
    <property type="match status" value="1"/>
</dbReference>
<gene>
    <name evidence="6" type="ORF">SAMN05421823_102428</name>
</gene>
<evidence type="ECO:0000256" key="2">
    <source>
        <dbReference type="ARBA" id="ARBA00022670"/>
    </source>
</evidence>
<dbReference type="SUPFAM" id="SSF52096">
    <property type="entry name" value="ClpP/crotonase"/>
    <property type="match status" value="1"/>
</dbReference>
<dbReference type="EMBL" id="FNFO01000002">
    <property type="protein sequence ID" value="SDK31598.1"/>
    <property type="molecule type" value="Genomic_DNA"/>
</dbReference>
<dbReference type="CDD" id="cd00136">
    <property type="entry name" value="PDZ_canonical"/>
    <property type="match status" value="1"/>
</dbReference>
<evidence type="ECO:0000256" key="1">
    <source>
        <dbReference type="ARBA" id="ARBA00009179"/>
    </source>
</evidence>
<dbReference type="STRING" id="1075417.SAMN05421823_102428"/>
<sequence>MSSLSNHQPLFLHMRRTFLFYLSLLVVIFEAQAQHYGQQAKVLVQVLEETHCQPRTRDDSFSAQLYDAFLDALDPQGLYFSDQCLQSLVPYRLQLDDALQTGNEEFLKKATALYETRLLQTDSLVQAMLARPLPYAQPDTLTLLGHRSSYRPENEQVHQKLWQKVLRYRIGSRLAERDPTLASFAKREQEMRELVRAQEHCKFQKLLYPPEGLDTHVASLFLNAVANQYDPHTAFFSGADKEGFEASLSREAYTFGFEVEEGPNGEIQVAQLMPGGPAWKSNELHKGDVVLEVQLGKDVVDPVCLTAEALNQQMQSTLADRLDITVRNAGGQLTHVKLIKIKLEVEESVIKSFVLHGPQKIGYISLPDFYTEFDSPTQLGCANDVAKAILKLKKEQITGLILDLRFNGGGSLQEAQALAGIFIDVGPLSILQDRDQKPYLLKDVNRGTIYDGPLLVLVNRFSASASELLAAALQDYNRALIVGQTTYGKASAQTILPLPDVPHAPMGFVKVTIDQLYRITGNSHQQRGVAPDVVLPDLYSYLPMSEKDEAHALSFGHVDKKVYYQPGAALPRETLRERSHKRVEHDTVFTRADEAGQLLARRFSQETAIPLELSHFQKAEAHAQQLINQLETCGRRPTTLFEVEADRYEQELLQMDTHRQELNQAVVDDLRHDAYLTEAYQVLLDFIELQSNK</sequence>
<keyword evidence="7" id="KW-1185">Reference proteome</keyword>
<dbReference type="GO" id="GO:0008236">
    <property type="term" value="F:serine-type peptidase activity"/>
    <property type="evidence" value="ECO:0007669"/>
    <property type="project" value="UniProtKB-KW"/>
</dbReference>
<keyword evidence="4" id="KW-0720">Serine protease</keyword>
<dbReference type="Proteomes" id="UP000198510">
    <property type="component" value="Unassembled WGS sequence"/>
</dbReference>
<dbReference type="Gene3D" id="3.90.226.10">
    <property type="entry name" value="2-enoyl-CoA Hydratase, Chain A, domain 1"/>
    <property type="match status" value="1"/>
</dbReference>
<organism evidence="6 7">
    <name type="scientific">Catalinimonas alkaloidigena</name>
    <dbReference type="NCBI Taxonomy" id="1075417"/>
    <lineage>
        <taxon>Bacteria</taxon>
        <taxon>Pseudomonadati</taxon>
        <taxon>Bacteroidota</taxon>
        <taxon>Cytophagia</taxon>
        <taxon>Cytophagales</taxon>
        <taxon>Catalimonadaceae</taxon>
        <taxon>Catalinimonas</taxon>
    </lineage>
</organism>
<dbReference type="AlphaFoldDB" id="A0A1G9AWK8"/>
<dbReference type="CDD" id="cd07560">
    <property type="entry name" value="Peptidase_S41_CPP"/>
    <property type="match status" value="1"/>
</dbReference>